<dbReference type="OMA" id="CLAPVDR"/>
<proteinExistence type="predicted"/>
<sequence>MQTLLSRAHVWPGGIPPAVRLHPDSELDEVDVPEEIKGRCLFSKEAWTPSSDPEADRIQRRTLVEKWARADQSFLITFVCTTSGHHRFTWRMGVERVCLVDKPYDPENYSRITKLLMLLYIHLQNTVSHPLSYNPESFALNGQVACQTRIVPFHLGPLTSLRYALGHSWSKLMDERPEADLYVNKPIDLHPPLLEIMAALGQRGDLQSFSDYAPAEWAEEFERFAPGYLQCEQQGRVDQYGWDHLVDVSKDPFITYNHLRNARRLAALQGRSSA</sequence>
<gene>
    <name evidence="1" type="ORF">ASPACDRAFT_1857579</name>
</gene>
<name>A0A1L9WQ16_ASPA1</name>
<dbReference type="EMBL" id="KV878980">
    <property type="protein sequence ID" value="OJJ98251.1"/>
    <property type="molecule type" value="Genomic_DNA"/>
</dbReference>
<dbReference type="RefSeq" id="XP_020054591.1">
    <property type="nucleotide sequence ID" value="XM_020197558.1"/>
</dbReference>
<dbReference type="AlphaFoldDB" id="A0A1L9WQ16"/>
<protein>
    <submittedName>
        <fullName evidence="1">Uncharacterized protein</fullName>
    </submittedName>
</protein>
<organism evidence="1 2">
    <name type="scientific">Aspergillus aculeatus (strain ATCC 16872 / CBS 172.66 / WB 5094)</name>
    <dbReference type="NCBI Taxonomy" id="690307"/>
    <lineage>
        <taxon>Eukaryota</taxon>
        <taxon>Fungi</taxon>
        <taxon>Dikarya</taxon>
        <taxon>Ascomycota</taxon>
        <taxon>Pezizomycotina</taxon>
        <taxon>Eurotiomycetes</taxon>
        <taxon>Eurotiomycetidae</taxon>
        <taxon>Eurotiales</taxon>
        <taxon>Aspergillaceae</taxon>
        <taxon>Aspergillus</taxon>
        <taxon>Aspergillus subgen. Circumdati</taxon>
    </lineage>
</organism>
<evidence type="ECO:0000313" key="1">
    <source>
        <dbReference type="EMBL" id="OJJ98251.1"/>
    </source>
</evidence>
<dbReference type="Proteomes" id="UP000184546">
    <property type="component" value="Unassembled WGS sequence"/>
</dbReference>
<reference evidence="2" key="1">
    <citation type="journal article" date="2017" name="Genome Biol.">
        <title>Comparative genomics reveals high biological diversity and specific adaptations in the industrially and medically important fungal genus Aspergillus.</title>
        <authorList>
            <person name="de Vries R.P."/>
            <person name="Riley R."/>
            <person name="Wiebenga A."/>
            <person name="Aguilar-Osorio G."/>
            <person name="Amillis S."/>
            <person name="Uchima C.A."/>
            <person name="Anderluh G."/>
            <person name="Asadollahi M."/>
            <person name="Askin M."/>
            <person name="Barry K."/>
            <person name="Battaglia E."/>
            <person name="Bayram O."/>
            <person name="Benocci T."/>
            <person name="Braus-Stromeyer S.A."/>
            <person name="Caldana C."/>
            <person name="Canovas D."/>
            <person name="Cerqueira G.C."/>
            <person name="Chen F."/>
            <person name="Chen W."/>
            <person name="Choi C."/>
            <person name="Clum A."/>
            <person name="Dos Santos R.A."/>
            <person name="Damasio A.R."/>
            <person name="Diallinas G."/>
            <person name="Emri T."/>
            <person name="Fekete E."/>
            <person name="Flipphi M."/>
            <person name="Freyberg S."/>
            <person name="Gallo A."/>
            <person name="Gournas C."/>
            <person name="Habgood R."/>
            <person name="Hainaut M."/>
            <person name="Harispe M.L."/>
            <person name="Henrissat B."/>
            <person name="Hilden K.S."/>
            <person name="Hope R."/>
            <person name="Hossain A."/>
            <person name="Karabika E."/>
            <person name="Karaffa L."/>
            <person name="Karanyi Z."/>
            <person name="Krasevec N."/>
            <person name="Kuo A."/>
            <person name="Kusch H."/>
            <person name="LaButti K."/>
            <person name="Lagendijk E.L."/>
            <person name="Lapidus A."/>
            <person name="Levasseur A."/>
            <person name="Lindquist E."/>
            <person name="Lipzen A."/>
            <person name="Logrieco A.F."/>
            <person name="MacCabe A."/>
            <person name="Maekelae M.R."/>
            <person name="Malavazi I."/>
            <person name="Melin P."/>
            <person name="Meyer V."/>
            <person name="Mielnichuk N."/>
            <person name="Miskei M."/>
            <person name="Molnar A.P."/>
            <person name="Mule G."/>
            <person name="Ngan C.Y."/>
            <person name="Orejas M."/>
            <person name="Orosz E."/>
            <person name="Ouedraogo J.P."/>
            <person name="Overkamp K.M."/>
            <person name="Park H.-S."/>
            <person name="Perrone G."/>
            <person name="Piumi F."/>
            <person name="Punt P.J."/>
            <person name="Ram A.F."/>
            <person name="Ramon A."/>
            <person name="Rauscher S."/>
            <person name="Record E."/>
            <person name="Riano-Pachon D.M."/>
            <person name="Robert V."/>
            <person name="Roehrig J."/>
            <person name="Ruller R."/>
            <person name="Salamov A."/>
            <person name="Salih N.S."/>
            <person name="Samson R.A."/>
            <person name="Sandor E."/>
            <person name="Sanguinetti M."/>
            <person name="Schuetze T."/>
            <person name="Sepcic K."/>
            <person name="Shelest E."/>
            <person name="Sherlock G."/>
            <person name="Sophianopoulou V."/>
            <person name="Squina F.M."/>
            <person name="Sun H."/>
            <person name="Susca A."/>
            <person name="Todd R.B."/>
            <person name="Tsang A."/>
            <person name="Unkles S.E."/>
            <person name="van de Wiele N."/>
            <person name="van Rossen-Uffink D."/>
            <person name="Oliveira J.V."/>
            <person name="Vesth T.C."/>
            <person name="Visser J."/>
            <person name="Yu J.-H."/>
            <person name="Zhou M."/>
            <person name="Andersen M.R."/>
            <person name="Archer D.B."/>
            <person name="Baker S.E."/>
            <person name="Benoit I."/>
            <person name="Brakhage A.A."/>
            <person name="Braus G.H."/>
            <person name="Fischer R."/>
            <person name="Frisvad J.C."/>
            <person name="Goldman G.H."/>
            <person name="Houbraken J."/>
            <person name="Oakley B."/>
            <person name="Pocsi I."/>
            <person name="Scazzocchio C."/>
            <person name="Seiboth B."/>
            <person name="vanKuyk P.A."/>
            <person name="Wortman J."/>
            <person name="Dyer P.S."/>
            <person name="Grigoriev I.V."/>
        </authorList>
    </citation>
    <scope>NUCLEOTIDE SEQUENCE [LARGE SCALE GENOMIC DNA]</scope>
    <source>
        <strain evidence="2">ATCC 16872 / CBS 172.66 / WB 5094</strain>
    </source>
</reference>
<dbReference type="OrthoDB" id="4393854at2759"/>
<accession>A0A1L9WQ16</accession>
<dbReference type="VEuPathDB" id="FungiDB:ASPACDRAFT_1857579"/>
<evidence type="ECO:0000313" key="2">
    <source>
        <dbReference type="Proteomes" id="UP000184546"/>
    </source>
</evidence>
<keyword evidence="2" id="KW-1185">Reference proteome</keyword>
<dbReference type="STRING" id="690307.A0A1L9WQ16"/>
<dbReference type="GeneID" id="30971372"/>